<organism evidence="2">
    <name type="scientific">Neobacillus citreus</name>
    <dbReference type="NCBI Taxonomy" id="2833578"/>
    <lineage>
        <taxon>Bacteria</taxon>
        <taxon>Bacillati</taxon>
        <taxon>Bacillota</taxon>
        <taxon>Bacilli</taxon>
        <taxon>Bacillales</taxon>
        <taxon>Bacillaceae</taxon>
        <taxon>Neobacillus</taxon>
    </lineage>
</organism>
<evidence type="ECO:0000313" key="2">
    <source>
        <dbReference type="EMBL" id="MBS4182180.1"/>
    </source>
</evidence>
<comment type="caution">
    <text evidence="2">The sequence shown here is derived from an EMBL/GenBank/DDBJ whole genome shotgun (WGS) entry which is preliminary data.</text>
</comment>
<accession>A0A942SYJ0</accession>
<dbReference type="EMBL" id="JAGYPE010000002">
    <property type="protein sequence ID" value="MBS4182180.1"/>
    <property type="molecule type" value="Genomic_DNA"/>
</dbReference>
<protein>
    <recommendedName>
        <fullName evidence="3">Secreted protein</fullName>
    </recommendedName>
</protein>
<reference evidence="2" key="1">
    <citation type="submission" date="2021-05" db="EMBL/GenBank/DDBJ databases">
        <title>Novel Bacillus species.</title>
        <authorList>
            <person name="Liu G."/>
        </authorList>
    </citation>
    <scope>NUCLEOTIDE SEQUENCE</scope>
    <source>
        <strain evidence="2">FJAT-50051</strain>
    </source>
</reference>
<proteinExistence type="predicted"/>
<gene>
    <name evidence="2" type="ORF">KHB02_12355</name>
</gene>
<feature type="signal peptide" evidence="1">
    <location>
        <begin position="1"/>
        <end position="23"/>
    </location>
</feature>
<evidence type="ECO:0000256" key="1">
    <source>
        <dbReference type="SAM" id="SignalP"/>
    </source>
</evidence>
<sequence length="172" mass="17873">MRKKLTTLSVAAGLITTSVIALAPAAAATSDDSGRSVPVAADHEVTCSAGGATGTARVTVERVGGPSTGYQHRATVRQYKIEHPGETGRNANVDLGLVGDWGSGPGGTLTWWKSRDEMIQDGQWHDNLTLAGPLVGSIPGPTGRTITTSVKFVFDKADASDPDCTASFRTVH</sequence>
<name>A0A942SYJ0_9BACI</name>
<dbReference type="AlphaFoldDB" id="A0A942SYJ0"/>
<keyword evidence="1" id="KW-0732">Signal</keyword>
<evidence type="ECO:0008006" key="3">
    <source>
        <dbReference type="Google" id="ProtNLM"/>
    </source>
</evidence>
<feature type="chain" id="PRO_5038498164" description="Secreted protein" evidence="1">
    <location>
        <begin position="24"/>
        <end position="172"/>
    </location>
</feature>